<sequence length="116" mass="13193">MAFEEIKEQIGDVEDGVKSYVKNSLDFYRLQSFKSMMKGITMATKVLVIGGVVSMALLFLSISLAFWFAMLLNNTAQGFLLVGGIYVLIGLILWSVRKRFEKPLLKSFSKFYFDEI</sequence>
<name>A0AAU7MZV4_9FLAO</name>
<feature type="transmembrane region" description="Helical" evidence="1">
    <location>
        <begin position="46"/>
        <end position="70"/>
    </location>
</feature>
<dbReference type="KEGG" id="fld:ABNE31_02755"/>
<gene>
    <name evidence="2" type="ORF">ABNE31_02755</name>
</gene>
<dbReference type="EMBL" id="CP157804">
    <property type="protein sequence ID" value="XBQ23845.1"/>
    <property type="molecule type" value="Genomic_DNA"/>
</dbReference>
<keyword evidence="1" id="KW-0812">Transmembrane</keyword>
<accession>A0AAU7MZV4</accession>
<evidence type="ECO:0000313" key="2">
    <source>
        <dbReference type="EMBL" id="XBQ23845.1"/>
    </source>
</evidence>
<organism evidence="2">
    <name type="scientific">Flagellimonas sp. MMG031</name>
    <dbReference type="NCBI Taxonomy" id="3158549"/>
    <lineage>
        <taxon>Bacteria</taxon>
        <taxon>Pseudomonadati</taxon>
        <taxon>Bacteroidota</taxon>
        <taxon>Flavobacteriia</taxon>
        <taxon>Flavobacteriales</taxon>
        <taxon>Flavobacteriaceae</taxon>
        <taxon>Flagellimonas</taxon>
    </lineage>
</organism>
<dbReference type="AlphaFoldDB" id="A0AAU7MZV4"/>
<dbReference type="RefSeq" id="WP_179383230.1">
    <property type="nucleotide sequence ID" value="NZ_CP157804.1"/>
</dbReference>
<evidence type="ECO:0000256" key="1">
    <source>
        <dbReference type="SAM" id="Phobius"/>
    </source>
</evidence>
<protein>
    <submittedName>
        <fullName evidence="2">Phage holin family protein</fullName>
    </submittedName>
</protein>
<proteinExistence type="predicted"/>
<reference evidence="2" key="1">
    <citation type="submission" date="2024-05" db="EMBL/GenBank/DDBJ databases">
        <title>Draft Genome Sequences of Flagellimonas sp. MMG031 and Marinobacter sp. MMG032 Isolated from the dinoflagellate Symbiodinium pilosum.</title>
        <authorList>
            <person name="Shikuma N.J."/>
            <person name="Farrell M.V."/>
        </authorList>
    </citation>
    <scope>NUCLEOTIDE SEQUENCE</scope>
    <source>
        <strain evidence="2">MMG031</strain>
    </source>
</reference>
<feature type="transmembrane region" description="Helical" evidence="1">
    <location>
        <begin position="76"/>
        <end position="96"/>
    </location>
</feature>
<keyword evidence="1" id="KW-0472">Membrane</keyword>
<keyword evidence="1" id="KW-1133">Transmembrane helix</keyword>